<dbReference type="OrthoDB" id="9790457at2"/>
<dbReference type="EMBL" id="CZCU02000149">
    <property type="protein sequence ID" value="VXD21540.1"/>
    <property type="molecule type" value="Genomic_DNA"/>
</dbReference>
<dbReference type="InterPro" id="IPR055259">
    <property type="entry name" value="YkvP/CgeB_Glyco_trans-like"/>
</dbReference>
<dbReference type="GO" id="GO:0008757">
    <property type="term" value="F:S-adenosylmethionine-dependent methyltransferase activity"/>
    <property type="evidence" value="ECO:0007669"/>
    <property type="project" value="InterPro"/>
</dbReference>
<protein>
    <submittedName>
        <fullName evidence="3">Glycosyltransferase</fullName>
    </submittedName>
</protein>
<keyword evidence="4" id="KW-1185">Reference proteome</keyword>
<feature type="domain" description="Methyltransferase type 11" evidence="1">
    <location>
        <begin position="34"/>
        <end position="128"/>
    </location>
</feature>
<dbReference type="Proteomes" id="UP000184550">
    <property type="component" value="Unassembled WGS sequence"/>
</dbReference>
<dbReference type="SUPFAM" id="SSF53335">
    <property type="entry name" value="S-adenosyl-L-methionine-dependent methyltransferases"/>
    <property type="match status" value="1"/>
</dbReference>
<dbReference type="AlphaFoldDB" id="A0A7Z9E3H9"/>
<dbReference type="SUPFAM" id="SSF53756">
    <property type="entry name" value="UDP-Glycosyltransferase/glycogen phosphorylase"/>
    <property type="match status" value="1"/>
</dbReference>
<sequence>MNRDTTDQVNDHNFNRKPSELLDFLPPNAQILIDVGCLNKSTVSYYKRINPKSFYGGILINAEFNSKATEGLDQIVLSSIDQLETIALDLEEATVDCLIYDLILHQLRNPLKVLQHYTRWLKDGGQVLAYIPNGQYWKNIINLLQGKAEILSPEDRFQKGLTLETIQKIFWESGLYIYEIQTRGNKDEEFQKFLELVHPLRDSLGLDPSRFATQTAAEYYLVRAIKSVQPPRRLLIQTAIMAPTGCDRIRVLEPDQLSATIPGTRTISASKSIPTGSILPEEEKVFIWQRTILSYNHHLEILKNLLKQDYLIIAEIDDNPLRRREYAEHRYLSYRGCHGVQTSTQPLGVFLQQFNPNVAIFKNHLLTLPPPRIYSNSRVTLFFGALNREQDWQPIMEALNRVLIRHQTHVQVKVIHDRRFFDQLEISEKEFEPFCSYDRYNQILQSCDIALLPLTPTPVNLMKSDLKFLECAGQGVAVLASPTVYEQSIIHGETGLIYRTIQQFEMYFNELIINTSLRRKIATNAYNWVRDHRLLCQHYQQRREWYLQMRDQLPSLNQELRQRVPEL</sequence>
<dbReference type="Gene3D" id="3.40.50.150">
    <property type="entry name" value="Vaccinia Virus protein VP39"/>
    <property type="match status" value="1"/>
</dbReference>
<dbReference type="RefSeq" id="WP_083623889.1">
    <property type="nucleotide sequence ID" value="NZ_LR734877.1"/>
</dbReference>
<dbReference type="Gene3D" id="3.40.50.2000">
    <property type="entry name" value="Glycogen Phosphorylase B"/>
    <property type="match status" value="1"/>
</dbReference>
<gene>
    <name evidence="3" type="ORF">PL8927_720063</name>
</gene>
<dbReference type="InterPro" id="IPR013216">
    <property type="entry name" value="Methyltransf_11"/>
</dbReference>
<accession>A0A7Z9E3H9</accession>
<dbReference type="Pfam" id="PF13524">
    <property type="entry name" value="Glyco_trans_1_2"/>
    <property type="match status" value="1"/>
</dbReference>
<comment type="caution">
    <text evidence="3">The sequence shown here is derived from an EMBL/GenBank/DDBJ whole genome shotgun (WGS) entry which is preliminary data.</text>
</comment>
<evidence type="ECO:0000259" key="2">
    <source>
        <dbReference type="Pfam" id="PF13524"/>
    </source>
</evidence>
<reference evidence="3" key="1">
    <citation type="submission" date="2019-10" db="EMBL/GenBank/DDBJ databases">
        <authorList>
            <consortium name="Genoscope - CEA"/>
            <person name="William W."/>
        </authorList>
    </citation>
    <scope>NUCLEOTIDE SEQUENCE [LARGE SCALE GENOMIC DNA]</scope>
    <source>
        <strain evidence="3">BBR_PRJEB10992</strain>
    </source>
</reference>
<proteinExistence type="predicted"/>
<name>A0A7Z9E3H9_9CYAN</name>
<evidence type="ECO:0000313" key="3">
    <source>
        <dbReference type="EMBL" id="VXD21540.1"/>
    </source>
</evidence>
<evidence type="ECO:0000259" key="1">
    <source>
        <dbReference type="Pfam" id="PF08241"/>
    </source>
</evidence>
<dbReference type="InterPro" id="IPR029063">
    <property type="entry name" value="SAM-dependent_MTases_sf"/>
</dbReference>
<organism evidence="3 4">
    <name type="scientific">Planktothrix serta PCC 8927</name>
    <dbReference type="NCBI Taxonomy" id="671068"/>
    <lineage>
        <taxon>Bacteria</taxon>
        <taxon>Bacillati</taxon>
        <taxon>Cyanobacteriota</taxon>
        <taxon>Cyanophyceae</taxon>
        <taxon>Oscillatoriophycideae</taxon>
        <taxon>Oscillatoriales</taxon>
        <taxon>Microcoleaceae</taxon>
        <taxon>Planktothrix</taxon>
    </lineage>
</organism>
<feature type="domain" description="Spore protein YkvP/CgeB glycosyl transferase-like" evidence="2">
    <location>
        <begin position="405"/>
        <end position="538"/>
    </location>
</feature>
<dbReference type="Pfam" id="PF08241">
    <property type="entry name" value="Methyltransf_11"/>
    <property type="match status" value="1"/>
</dbReference>
<evidence type="ECO:0000313" key="4">
    <source>
        <dbReference type="Proteomes" id="UP000184550"/>
    </source>
</evidence>